<evidence type="ECO:0000313" key="2">
    <source>
        <dbReference type="EMBL" id="KAK5080640.1"/>
    </source>
</evidence>
<evidence type="ECO:0000256" key="1">
    <source>
        <dbReference type="SAM" id="MobiDB-lite"/>
    </source>
</evidence>
<dbReference type="EMBL" id="JAVRRG010000146">
    <property type="protein sequence ID" value="KAK5080640.1"/>
    <property type="molecule type" value="Genomic_DNA"/>
</dbReference>
<sequence length="172" mass="19490">MTDINLEFDDNSIDSIEGSSELESDLVGNIEIHSHGSYKHGAKVLAQLYSLIPKHAQPYTDSERAPIRHRSEKHMDENSMDPAAVETWPKILCIGFKDEPWVLQKCPHPEIGWLSLETSFVSRDRPGAALHCYKSESTRFVLLRYQPLLKQLDLQAACKREGCFQEVVIVLG</sequence>
<comment type="caution">
    <text evidence="2">The sequence shown here is derived from an EMBL/GenBank/DDBJ whole genome shotgun (WGS) entry which is preliminary data.</text>
</comment>
<proteinExistence type="predicted"/>
<feature type="region of interest" description="Disordered" evidence="1">
    <location>
        <begin position="60"/>
        <end position="80"/>
    </location>
</feature>
<accession>A0ABR0K0C8</accession>
<keyword evidence="3" id="KW-1185">Reference proteome</keyword>
<reference evidence="2 3" key="1">
    <citation type="submission" date="2023-08" db="EMBL/GenBank/DDBJ databases">
        <title>Black Yeasts Isolated from many extreme environments.</title>
        <authorList>
            <person name="Coleine C."/>
            <person name="Stajich J.E."/>
            <person name="Selbmann L."/>
        </authorList>
    </citation>
    <scope>NUCLEOTIDE SEQUENCE [LARGE SCALE GENOMIC DNA]</scope>
    <source>
        <strain evidence="2 3">CCFEE 5885</strain>
    </source>
</reference>
<dbReference type="Proteomes" id="UP001345013">
    <property type="component" value="Unassembled WGS sequence"/>
</dbReference>
<organism evidence="2 3">
    <name type="scientific">Lithohypha guttulata</name>
    <dbReference type="NCBI Taxonomy" id="1690604"/>
    <lineage>
        <taxon>Eukaryota</taxon>
        <taxon>Fungi</taxon>
        <taxon>Dikarya</taxon>
        <taxon>Ascomycota</taxon>
        <taxon>Pezizomycotina</taxon>
        <taxon>Eurotiomycetes</taxon>
        <taxon>Chaetothyriomycetidae</taxon>
        <taxon>Chaetothyriales</taxon>
        <taxon>Trichomeriaceae</taxon>
        <taxon>Lithohypha</taxon>
    </lineage>
</organism>
<name>A0ABR0K0C8_9EURO</name>
<protein>
    <submittedName>
        <fullName evidence="2">Uncharacterized protein</fullName>
    </submittedName>
</protein>
<evidence type="ECO:0000313" key="3">
    <source>
        <dbReference type="Proteomes" id="UP001345013"/>
    </source>
</evidence>
<gene>
    <name evidence="2" type="ORF">LTR24_008428</name>
</gene>